<dbReference type="Gene3D" id="1.25.40.10">
    <property type="entry name" value="Tetratricopeptide repeat domain"/>
    <property type="match status" value="1"/>
</dbReference>
<reference evidence="2 3" key="1">
    <citation type="submission" date="2016-03" db="EMBL/GenBank/DDBJ databases">
        <authorList>
            <person name="Ploux O."/>
        </authorList>
    </citation>
    <scope>NUCLEOTIDE SEQUENCE [LARGE SCALE GENOMIC DNA]</scope>
    <source>
        <strain evidence="2 3">R-45363</strain>
    </source>
</reference>
<dbReference type="EMBL" id="LUUG01000048">
    <property type="protein sequence ID" value="OAI08054.1"/>
    <property type="molecule type" value="Genomic_DNA"/>
</dbReference>
<dbReference type="AlphaFoldDB" id="A0A177MRQ2"/>
<proteinExistence type="predicted"/>
<sequence length="500" mass="58206">MDAYSIKRADLAKKYFVNDLPGAFIPATRLQNILENIEQGRPPSESSQLYLLQNGLVALQQFVRGEMTYEEFRNIASGEQVLRGYSPQTVRKKEDSRIEEIKSTGSIRKTECEREHQQRESNPQNKSKMQNQHFRNRTDLRKFVPAEQSRIDLANKYFVNDFPGAFIPATRLNNVLEKLDQGRPLPLEAVMYLQQQGLVNLSRLAQGEIPYEAFRKIAAQEQATREHALKIERQKEESARLRMIEEAKAREAIRQADYERERQKRESDPKYIAKIKNQKLRQRYGLDQFIEKEFFARLMDILNRFDAGNRLSDDDILWLTTKGKDYYTEILQTAFHEREAEFYIAEYKRTNDLWNAVNASGHYRKCKQSRNAHELLNSVPAKRKMAPKLNSAICTTHGGVMRDLSRFDEALKLGSQAHGLTPKDFRPCTLLGAVNIEMGNYSAGSEWYEKAEERGASQRSIDHDLRGILLRADNDKREKLKAFLLREDPDRYKWVRSFKA</sequence>
<evidence type="ECO:0000256" key="1">
    <source>
        <dbReference type="SAM" id="MobiDB-lite"/>
    </source>
</evidence>
<feature type="compositionally biased region" description="Polar residues" evidence="1">
    <location>
        <begin position="120"/>
        <end position="133"/>
    </location>
</feature>
<dbReference type="OrthoDB" id="516502at2"/>
<organism evidence="2 3">
    <name type="scientific">Methylomonas methanica</name>
    <dbReference type="NCBI Taxonomy" id="421"/>
    <lineage>
        <taxon>Bacteria</taxon>
        <taxon>Pseudomonadati</taxon>
        <taxon>Pseudomonadota</taxon>
        <taxon>Gammaproteobacteria</taxon>
        <taxon>Methylococcales</taxon>
        <taxon>Methylococcaceae</taxon>
        <taxon>Methylomonas</taxon>
    </lineage>
</organism>
<gene>
    <name evidence="2" type="ORF">A1332_08275</name>
</gene>
<dbReference type="SUPFAM" id="SSF48452">
    <property type="entry name" value="TPR-like"/>
    <property type="match status" value="1"/>
</dbReference>
<comment type="caution">
    <text evidence="2">The sequence shown here is derived from an EMBL/GenBank/DDBJ whole genome shotgun (WGS) entry which is preliminary data.</text>
</comment>
<evidence type="ECO:0000313" key="2">
    <source>
        <dbReference type="EMBL" id="OAI08054.1"/>
    </source>
</evidence>
<accession>A0A177MRQ2</accession>
<dbReference type="Proteomes" id="UP000078090">
    <property type="component" value="Unassembled WGS sequence"/>
</dbReference>
<evidence type="ECO:0000313" key="3">
    <source>
        <dbReference type="Proteomes" id="UP000078090"/>
    </source>
</evidence>
<protein>
    <submittedName>
        <fullName evidence="2">Uncharacterized protein</fullName>
    </submittedName>
</protein>
<feature type="region of interest" description="Disordered" evidence="1">
    <location>
        <begin position="86"/>
        <end position="139"/>
    </location>
</feature>
<dbReference type="InterPro" id="IPR011990">
    <property type="entry name" value="TPR-like_helical_dom_sf"/>
</dbReference>
<feature type="compositionally biased region" description="Basic and acidic residues" evidence="1">
    <location>
        <begin position="91"/>
        <end position="119"/>
    </location>
</feature>
<dbReference type="RefSeq" id="WP_082879520.1">
    <property type="nucleotide sequence ID" value="NZ_LUUG01000048.1"/>
</dbReference>
<name>A0A177MRQ2_METMH</name>